<keyword evidence="3" id="KW-1185">Reference proteome</keyword>
<dbReference type="SUPFAM" id="SSF54427">
    <property type="entry name" value="NTF2-like"/>
    <property type="match status" value="1"/>
</dbReference>
<keyword evidence="2" id="KW-0413">Isomerase</keyword>
<dbReference type="EMBL" id="LAJY01000045">
    <property type="protein sequence ID" value="KJV10785.1"/>
    <property type="molecule type" value="Genomic_DNA"/>
</dbReference>
<dbReference type="GO" id="GO:0016853">
    <property type="term" value="F:isomerase activity"/>
    <property type="evidence" value="ECO:0007669"/>
    <property type="project" value="UniProtKB-KW"/>
</dbReference>
<dbReference type="AlphaFoldDB" id="A0A0F3IVK5"/>
<protein>
    <submittedName>
        <fullName evidence="2">Ketosteroid isomerase</fullName>
    </submittedName>
</protein>
<dbReference type="RefSeq" id="WP_045774491.1">
    <property type="nucleotide sequence ID" value="NZ_LAJY01000045.1"/>
</dbReference>
<sequence length="158" mass="17599">MSEAHAALIGQFYSSFQARQAQAMAECYHPEVVFSDPVFPRLVGGEAGDMWAMLLARASDLDISFSDIKADAHEGAVHWVARYSFSATKRPVENRVSARFTFQDGKIIRHIDSFNLWRWSAQALGPMGLVLGWSPLVQGKIRRQAAEGLKRYQAKQGG</sequence>
<accession>A0A0F3IVK5</accession>
<dbReference type="InterPro" id="IPR032710">
    <property type="entry name" value="NTF2-like_dom_sf"/>
</dbReference>
<dbReference type="Pfam" id="PF12680">
    <property type="entry name" value="SnoaL_2"/>
    <property type="match status" value="1"/>
</dbReference>
<evidence type="ECO:0000259" key="1">
    <source>
        <dbReference type="Pfam" id="PF12680"/>
    </source>
</evidence>
<proteinExistence type="predicted"/>
<reference evidence="2 3" key="1">
    <citation type="submission" date="2015-03" db="EMBL/GenBank/DDBJ databases">
        <title>Draft genome sequence of Elstera litoralis.</title>
        <authorList>
            <person name="Rahalkar M.C."/>
            <person name="Dhakephalkar P.K."/>
            <person name="Pore S.D."/>
            <person name="Arora P."/>
            <person name="Kapse N.G."/>
            <person name="Pandit P.S."/>
        </authorList>
    </citation>
    <scope>NUCLEOTIDE SEQUENCE [LARGE SCALE GENOMIC DNA]</scope>
    <source>
        <strain evidence="2 3">Dia-1</strain>
    </source>
</reference>
<dbReference type="Proteomes" id="UP000033774">
    <property type="component" value="Unassembled WGS sequence"/>
</dbReference>
<evidence type="ECO:0000313" key="3">
    <source>
        <dbReference type="Proteomes" id="UP000033774"/>
    </source>
</evidence>
<evidence type="ECO:0000313" key="2">
    <source>
        <dbReference type="EMBL" id="KJV10785.1"/>
    </source>
</evidence>
<dbReference type="InterPro" id="IPR037401">
    <property type="entry name" value="SnoaL-like"/>
</dbReference>
<name>A0A0F3IVK5_9PROT</name>
<dbReference type="OrthoDB" id="5732163at2"/>
<dbReference type="Gene3D" id="3.10.450.50">
    <property type="match status" value="1"/>
</dbReference>
<feature type="domain" description="SnoaL-like" evidence="1">
    <location>
        <begin position="11"/>
        <end position="110"/>
    </location>
</feature>
<organism evidence="2 3">
    <name type="scientific">Elstera litoralis</name>
    <dbReference type="NCBI Taxonomy" id="552518"/>
    <lineage>
        <taxon>Bacteria</taxon>
        <taxon>Pseudomonadati</taxon>
        <taxon>Pseudomonadota</taxon>
        <taxon>Alphaproteobacteria</taxon>
        <taxon>Rhodospirillales</taxon>
        <taxon>Rhodospirillaceae</taxon>
        <taxon>Elstera</taxon>
    </lineage>
</organism>
<comment type="caution">
    <text evidence="2">The sequence shown here is derived from an EMBL/GenBank/DDBJ whole genome shotgun (WGS) entry which is preliminary data.</text>
</comment>
<gene>
    <name evidence="2" type="ORF">VZ95_02600</name>
</gene>